<accession>A0ABP7UKM1</accession>
<dbReference type="RefSeq" id="WP_345057052.1">
    <property type="nucleotide sequence ID" value="NZ_BAABDK010000027.1"/>
</dbReference>
<comment type="caution">
    <text evidence="1">The sequence shown here is derived from an EMBL/GenBank/DDBJ whole genome shotgun (WGS) entry which is preliminary data.</text>
</comment>
<evidence type="ECO:0008006" key="3">
    <source>
        <dbReference type="Google" id="ProtNLM"/>
    </source>
</evidence>
<evidence type="ECO:0000313" key="2">
    <source>
        <dbReference type="Proteomes" id="UP001501469"/>
    </source>
</evidence>
<protein>
    <recommendedName>
        <fullName evidence="3">Lipoprotein</fullName>
    </recommendedName>
</protein>
<name>A0ABP7UKM1_9BACT</name>
<reference evidence="2" key="1">
    <citation type="journal article" date="2019" name="Int. J. Syst. Evol. Microbiol.">
        <title>The Global Catalogue of Microorganisms (GCM) 10K type strain sequencing project: providing services to taxonomists for standard genome sequencing and annotation.</title>
        <authorList>
            <consortium name="The Broad Institute Genomics Platform"/>
            <consortium name="The Broad Institute Genome Sequencing Center for Infectious Disease"/>
            <person name="Wu L."/>
            <person name="Ma J."/>
        </authorList>
    </citation>
    <scope>NUCLEOTIDE SEQUENCE [LARGE SCALE GENOMIC DNA]</scope>
    <source>
        <strain evidence="2">JCM 17225</strain>
    </source>
</reference>
<sequence length="126" mass="13541">MPLAFLLAGCSDNTAYVDVPGQTLRPCSGRTLTTISLQSQSPDNSFNIRWAGTSPLPAEINLRKPATGFRITSNGVPLPGPNQFKLQPNTVYRVINRTHSDAGPDELTFHTNASGLIDRASKSACE</sequence>
<evidence type="ECO:0000313" key="1">
    <source>
        <dbReference type="EMBL" id="GAA4045876.1"/>
    </source>
</evidence>
<gene>
    <name evidence="1" type="ORF">GCM10022409_34920</name>
</gene>
<organism evidence="1 2">
    <name type="scientific">Hymenobacter glaciei</name>
    <dbReference type="NCBI Taxonomy" id="877209"/>
    <lineage>
        <taxon>Bacteria</taxon>
        <taxon>Pseudomonadati</taxon>
        <taxon>Bacteroidota</taxon>
        <taxon>Cytophagia</taxon>
        <taxon>Cytophagales</taxon>
        <taxon>Hymenobacteraceae</taxon>
        <taxon>Hymenobacter</taxon>
    </lineage>
</organism>
<proteinExistence type="predicted"/>
<dbReference type="Proteomes" id="UP001501469">
    <property type="component" value="Unassembled WGS sequence"/>
</dbReference>
<dbReference type="EMBL" id="BAABDK010000027">
    <property type="protein sequence ID" value="GAA4045876.1"/>
    <property type="molecule type" value="Genomic_DNA"/>
</dbReference>
<keyword evidence="2" id="KW-1185">Reference proteome</keyword>